<dbReference type="Gene3D" id="3.40.50.1240">
    <property type="entry name" value="Phosphoglycerate mutase-like"/>
    <property type="match status" value="1"/>
</dbReference>
<dbReference type="PANTHER" id="PTHR11567:SF211">
    <property type="entry name" value="PROSTATIC ACID PHOSPHATASE"/>
    <property type="match status" value="1"/>
</dbReference>
<evidence type="ECO:0000256" key="4">
    <source>
        <dbReference type="ARBA" id="ARBA00022729"/>
    </source>
</evidence>
<sequence>MNIWQFVVQVTVILNSFKCIQSFPDEDPEDTTGYVDDEGPEVTTGYVPVYDEYKKVLAQVLFRHGDRSPVHSYANDEYTEADWPQGYGQLSIKGMQQEYVLGAFLRERYTSCQGLTINEESCLKLLSEDYKRAEVYVRSTSYDRTLMSAYSVLSALFPPPFREQDTSSMGSAELFSVWQPIPVHTVPMEEDYLLGIGKCEMFNKLMNETLMNLTNPRMQEMLSEYSELFAHVAEHSGEPNSVKGMDKVLDPLFCEYVSQDTGKTLPSWVREDTDVLGQLLELRDMYAEFSVPGTFAYLKGGSLLKEMINHMIGKVNDTVAQRLFLYSAHDTTVIALLQTMGLFNYKAPPYTACILVELLEKDSDYFVQILYRNDSNSEPYVIEINDCGTKCPLQMFVDKYLPSLPENIVEACRGTGLNNVNEYVTNYVNENLSPVTVLNVILASVIVLTLISFLICYFFKETSGRSSAKYMPVPTEMSDLS</sequence>
<keyword evidence="8" id="KW-0812">Transmembrane</keyword>
<dbReference type="Pfam" id="PF00328">
    <property type="entry name" value="His_Phos_2"/>
    <property type="match status" value="1"/>
</dbReference>
<dbReference type="PROSITE" id="PS00778">
    <property type="entry name" value="HIS_ACID_PHOSPHAT_2"/>
    <property type="match status" value="1"/>
</dbReference>
<keyword evidence="11" id="KW-1185">Reference proteome</keyword>
<dbReference type="InterPro" id="IPR033379">
    <property type="entry name" value="Acid_Pase_AS"/>
</dbReference>
<evidence type="ECO:0000256" key="8">
    <source>
        <dbReference type="SAM" id="Phobius"/>
    </source>
</evidence>
<keyword evidence="8" id="KW-1133">Transmembrane helix</keyword>
<evidence type="ECO:0000256" key="6">
    <source>
        <dbReference type="ARBA" id="ARBA00023157"/>
    </source>
</evidence>
<dbReference type="AlphaFoldDB" id="A0A9D4KJ13"/>
<evidence type="ECO:0000256" key="3">
    <source>
        <dbReference type="ARBA" id="ARBA00012646"/>
    </source>
</evidence>
<keyword evidence="7" id="KW-0325">Glycoprotein</keyword>
<feature type="transmembrane region" description="Helical" evidence="8">
    <location>
        <begin position="437"/>
        <end position="459"/>
    </location>
</feature>
<dbReference type="OrthoDB" id="258392at2759"/>
<comment type="caution">
    <text evidence="10">The sequence shown here is derived from an EMBL/GenBank/DDBJ whole genome shotgun (WGS) entry which is preliminary data.</text>
</comment>
<reference evidence="10" key="2">
    <citation type="submission" date="2020-11" db="EMBL/GenBank/DDBJ databases">
        <authorList>
            <person name="McCartney M.A."/>
            <person name="Auch B."/>
            <person name="Kono T."/>
            <person name="Mallez S."/>
            <person name="Becker A."/>
            <person name="Gohl D.M."/>
            <person name="Silverstein K.A.T."/>
            <person name="Koren S."/>
            <person name="Bechman K.B."/>
            <person name="Herman A."/>
            <person name="Abrahante J.E."/>
            <person name="Garbe J."/>
        </authorList>
    </citation>
    <scope>NUCLEOTIDE SEQUENCE</scope>
    <source>
        <strain evidence="10">Duluth1</strain>
        <tissue evidence="10">Whole animal</tissue>
    </source>
</reference>
<keyword evidence="4 9" id="KW-0732">Signal</keyword>
<feature type="chain" id="PRO_5039330506" description="acid phosphatase" evidence="9">
    <location>
        <begin position="23"/>
        <end position="481"/>
    </location>
</feature>
<comment type="catalytic activity">
    <reaction evidence="1">
        <text>a phosphate monoester + H2O = an alcohol + phosphate</text>
        <dbReference type="Rhea" id="RHEA:15017"/>
        <dbReference type="ChEBI" id="CHEBI:15377"/>
        <dbReference type="ChEBI" id="CHEBI:30879"/>
        <dbReference type="ChEBI" id="CHEBI:43474"/>
        <dbReference type="ChEBI" id="CHEBI:67140"/>
        <dbReference type="EC" id="3.1.3.2"/>
    </reaction>
</comment>
<dbReference type="InterPro" id="IPR050645">
    <property type="entry name" value="Histidine_acid_phosphatase"/>
</dbReference>
<evidence type="ECO:0000313" key="11">
    <source>
        <dbReference type="Proteomes" id="UP000828390"/>
    </source>
</evidence>
<protein>
    <recommendedName>
        <fullName evidence="3">acid phosphatase</fullName>
        <ecNumber evidence="3">3.1.3.2</ecNumber>
    </recommendedName>
</protein>
<gene>
    <name evidence="10" type="ORF">DPMN_113847</name>
</gene>
<organism evidence="10 11">
    <name type="scientific">Dreissena polymorpha</name>
    <name type="common">Zebra mussel</name>
    <name type="synonym">Mytilus polymorpha</name>
    <dbReference type="NCBI Taxonomy" id="45954"/>
    <lineage>
        <taxon>Eukaryota</taxon>
        <taxon>Metazoa</taxon>
        <taxon>Spiralia</taxon>
        <taxon>Lophotrochozoa</taxon>
        <taxon>Mollusca</taxon>
        <taxon>Bivalvia</taxon>
        <taxon>Autobranchia</taxon>
        <taxon>Heteroconchia</taxon>
        <taxon>Euheterodonta</taxon>
        <taxon>Imparidentia</taxon>
        <taxon>Neoheterodontei</taxon>
        <taxon>Myida</taxon>
        <taxon>Dreissenoidea</taxon>
        <taxon>Dreissenidae</taxon>
        <taxon>Dreissena</taxon>
    </lineage>
</organism>
<dbReference type="InterPro" id="IPR000560">
    <property type="entry name" value="His_Pase_clade-2"/>
</dbReference>
<dbReference type="GO" id="GO:0003993">
    <property type="term" value="F:acid phosphatase activity"/>
    <property type="evidence" value="ECO:0007669"/>
    <property type="project" value="UniProtKB-EC"/>
</dbReference>
<evidence type="ECO:0000256" key="1">
    <source>
        <dbReference type="ARBA" id="ARBA00000032"/>
    </source>
</evidence>
<evidence type="ECO:0000256" key="5">
    <source>
        <dbReference type="ARBA" id="ARBA00022801"/>
    </source>
</evidence>
<reference evidence="10" key="1">
    <citation type="journal article" date="2019" name="bioRxiv">
        <title>The Genome of the Zebra Mussel, Dreissena polymorpha: A Resource for Invasive Species Research.</title>
        <authorList>
            <person name="McCartney M.A."/>
            <person name="Auch B."/>
            <person name="Kono T."/>
            <person name="Mallez S."/>
            <person name="Zhang Y."/>
            <person name="Obille A."/>
            <person name="Becker A."/>
            <person name="Abrahante J.E."/>
            <person name="Garbe J."/>
            <person name="Badalamenti J.P."/>
            <person name="Herman A."/>
            <person name="Mangelson H."/>
            <person name="Liachko I."/>
            <person name="Sullivan S."/>
            <person name="Sone E.D."/>
            <person name="Koren S."/>
            <person name="Silverstein K.A.T."/>
            <person name="Beckman K.B."/>
            <person name="Gohl D.M."/>
        </authorList>
    </citation>
    <scope>NUCLEOTIDE SEQUENCE</scope>
    <source>
        <strain evidence="10">Duluth1</strain>
        <tissue evidence="10">Whole animal</tissue>
    </source>
</reference>
<accession>A0A9D4KJ13</accession>
<evidence type="ECO:0000313" key="10">
    <source>
        <dbReference type="EMBL" id="KAH3840399.1"/>
    </source>
</evidence>
<dbReference type="EC" id="3.1.3.2" evidence="3"/>
<keyword evidence="6" id="KW-1015">Disulfide bond</keyword>
<name>A0A9D4KJ13_DREPO</name>
<feature type="signal peptide" evidence="9">
    <location>
        <begin position="1"/>
        <end position="22"/>
    </location>
</feature>
<keyword evidence="8" id="KW-0472">Membrane</keyword>
<dbReference type="Proteomes" id="UP000828390">
    <property type="component" value="Unassembled WGS sequence"/>
</dbReference>
<dbReference type="CDD" id="cd07061">
    <property type="entry name" value="HP_HAP_like"/>
    <property type="match status" value="1"/>
</dbReference>
<evidence type="ECO:0000256" key="7">
    <source>
        <dbReference type="ARBA" id="ARBA00023180"/>
    </source>
</evidence>
<dbReference type="PANTHER" id="PTHR11567">
    <property type="entry name" value="ACID PHOSPHATASE-RELATED"/>
    <property type="match status" value="1"/>
</dbReference>
<comment type="similarity">
    <text evidence="2">Belongs to the histidine acid phosphatase family.</text>
</comment>
<proteinExistence type="inferred from homology"/>
<evidence type="ECO:0000256" key="9">
    <source>
        <dbReference type="SAM" id="SignalP"/>
    </source>
</evidence>
<keyword evidence="5" id="KW-0378">Hydrolase</keyword>
<evidence type="ECO:0000256" key="2">
    <source>
        <dbReference type="ARBA" id="ARBA00005375"/>
    </source>
</evidence>
<dbReference type="EMBL" id="JAIWYP010000004">
    <property type="protein sequence ID" value="KAH3840399.1"/>
    <property type="molecule type" value="Genomic_DNA"/>
</dbReference>
<dbReference type="SUPFAM" id="SSF53254">
    <property type="entry name" value="Phosphoglycerate mutase-like"/>
    <property type="match status" value="1"/>
</dbReference>
<dbReference type="InterPro" id="IPR029033">
    <property type="entry name" value="His_PPase_superfam"/>
</dbReference>